<evidence type="ECO:0000313" key="1">
    <source>
        <dbReference type="EMBL" id="AOT24441.1"/>
    </source>
</evidence>
<dbReference type="KEGG" id="vg:40072552"/>
<dbReference type="RefSeq" id="YP_009596949.1">
    <property type="nucleotide sequence ID" value="NC_041893.1"/>
</dbReference>
<reference evidence="1 2" key="1">
    <citation type="submission" date="2016-07" db="EMBL/GenBank/DDBJ databases">
        <authorList>
            <person name="Modlin R.L."/>
            <person name="Cheng L.S."/>
            <person name="Marinelli L.J."/>
            <person name="Grosset N."/>
            <person name="Gautier M."/>
            <person name="Fitz-Gibbon S."/>
            <person name="Pellegrini M."/>
            <person name="Bowman C.A."/>
            <person name="Russell D.A."/>
            <person name="Jacobs-Sera D."/>
            <person name="Hatfull G.F."/>
        </authorList>
    </citation>
    <scope>NUCLEOTIDE SEQUENCE [LARGE SCALE GENOMIC DNA]</scope>
</reference>
<dbReference type="Proteomes" id="UP000225090">
    <property type="component" value="Segment"/>
</dbReference>
<proteinExistence type="predicted"/>
<dbReference type="GeneID" id="40072552"/>
<keyword evidence="2" id="KW-1185">Reference proteome</keyword>
<sequence>MHRKDLGNRPFDPVITTLGAGFASVADRETGKDLGTVSLIDFPVRRGGNRIVVEKVWEARKPGELAVAQDGFPSFDTRKEAAQWLAEH</sequence>
<dbReference type="EMBL" id="KX620751">
    <property type="protein sequence ID" value="AOT24441.1"/>
    <property type="molecule type" value="Genomic_DNA"/>
</dbReference>
<evidence type="ECO:0000313" key="2">
    <source>
        <dbReference type="Proteomes" id="UP000225090"/>
    </source>
</evidence>
<gene>
    <name evidence="1" type="primary">28</name>
    <name evidence="1" type="ORF">DOUCETTE_28</name>
</gene>
<organism evidence="1 2">
    <name type="scientific">Propionibacterium phage Doucette</name>
    <dbReference type="NCBI Taxonomy" id="1897534"/>
    <lineage>
        <taxon>Viruses</taxon>
        <taxon>Duplodnaviria</taxon>
        <taxon>Heunggongvirae</taxon>
        <taxon>Uroviricota</taxon>
        <taxon>Caudoviricetes</taxon>
        <taxon>Doucettevirus</taxon>
        <taxon>Doucettevirus doucette</taxon>
    </lineage>
</organism>
<dbReference type="OrthoDB" id="37902at10239"/>
<accession>A0A1D8ETR1</accession>
<name>A0A1D8ETR1_9CAUD</name>
<protein>
    <submittedName>
        <fullName evidence="1">Uncharacterized protein</fullName>
    </submittedName>
</protein>